<reference evidence="2" key="1">
    <citation type="journal article" date="2020" name="Stud. Mycol.">
        <title>101 Dothideomycetes genomes: a test case for predicting lifestyles and emergence of pathogens.</title>
        <authorList>
            <person name="Haridas S."/>
            <person name="Albert R."/>
            <person name="Binder M."/>
            <person name="Bloem J."/>
            <person name="Labutti K."/>
            <person name="Salamov A."/>
            <person name="Andreopoulos B."/>
            <person name="Baker S."/>
            <person name="Barry K."/>
            <person name="Bills G."/>
            <person name="Bluhm B."/>
            <person name="Cannon C."/>
            <person name="Castanera R."/>
            <person name="Culley D."/>
            <person name="Daum C."/>
            <person name="Ezra D."/>
            <person name="Gonzalez J."/>
            <person name="Henrissat B."/>
            <person name="Kuo A."/>
            <person name="Liang C."/>
            <person name="Lipzen A."/>
            <person name="Lutzoni F."/>
            <person name="Magnuson J."/>
            <person name="Mondo S."/>
            <person name="Nolan M."/>
            <person name="Ohm R."/>
            <person name="Pangilinan J."/>
            <person name="Park H.-J."/>
            <person name="Ramirez L."/>
            <person name="Alfaro M."/>
            <person name="Sun H."/>
            <person name="Tritt A."/>
            <person name="Yoshinaga Y."/>
            <person name="Zwiers L.-H."/>
            <person name="Turgeon B."/>
            <person name="Goodwin S."/>
            <person name="Spatafora J."/>
            <person name="Crous P."/>
            <person name="Grigoriev I."/>
        </authorList>
    </citation>
    <scope>NUCLEOTIDE SEQUENCE</scope>
    <source>
        <strain evidence="2">CBS 122681</strain>
    </source>
</reference>
<organism evidence="2 3">
    <name type="scientific">Lophiostoma macrostomum CBS 122681</name>
    <dbReference type="NCBI Taxonomy" id="1314788"/>
    <lineage>
        <taxon>Eukaryota</taxon>
        <taxon>Fungi</taxon>
        <taxon>Dikarya</taxon>
        <taxon>Ascomycota</taxon>
        <taxon>Pezizomycotina</taxon>
        <taxon>Dothideomycetes</taxon>
        <taxon>Pleosporomycetidae</taxon>
        <taxon>Pleosporales</taxon>
        <taxon>Lophiostomataceae</taxon>
        <taxon>Lophiostoma</taxon>
    </lineage>
</organism>
<keyword evidence="3" id="KW-1185">Reference proteome</keyword>
<evidence type="ECO:0000313" key="3">
    <source>
        <dbReference type="Proteomes" id="UP000799324"/>
    </source>
</evidence>
<name>A0A6A6T767_9PLEO</name>
<feature type="signal peptide" evidence="1">
    <location>
        <begin position="1"/>
        <end position="21"/>
    </location>
</feature>
<dbReference type="Proteomes" id="UP000799324">
    <property type="component" value="Unassembled WGS sequence"/>
</dbReference>
<gene>
    <name evidence="2" type="ORF">K491DRAFT_715849</name>
</gene>
<dbReference type="EMBL" id="MU004343">
    <property type="protein sequence ID" value="KAF2655849.1"/>
    <property type="molecule type" value="Genomic_DNA"/>
</dbReference>
<dbReference type="AlphaFoldDB" id="A0A6A6T767"/>
<feature type="chain" id="PRO_5025657130" description="AA1-like domain-containing protein" evidence="1">
    <location>
        <begin position="22"/>
        <end position="160"/>
    </location>
</feature>
<keyword evidence="1" id="KW-0732">Signal</keyword>
<evidence type="ECO:0000313" key="2">
    <source>
        <dbReference type="EMBL" id="KAF2655849.1"/>
    </source>
</evidence>
<accession>A0A6A6T767</accession>
<proteinExistence type="predicted"/>
<protein>
    <recommendedName>
        <fullName evidence="4">AA1-like domain-containing protein</fullName>
    </recommendedName>
</protein>
<evidence type="ECO:0000256" key="1">
    <source>
        <dbReference type="SAM" id="SignalP"/>
    </source>
</evidence>
<evidence type="ECO:0008006" key="4">
    <source>
        <dbReference type="Google" id="ProtNLM"/>
    </source>
</evidence>
<sequence length="160" mass="17171">MQSSILVHISAFLAAAPFAAANFHILQGHQYIQGSEVVFESDHVSYAPSNQYSCSWLGNLGQVNSDREVKAGPTTIEYPSATTFTSTNAICGVEGLTFHYRESGGFSLTDANGDAGSCDPNDSGSSSSLFCWDPTFTVTTNWRELYVCYSYACQDGSDGS</sequence>